<gene>
    <name evidence="2" type="ORF">QE152_g36887</name>
</gene>
<dbReference type="AlphaFoldDB" id="A0AAW1IBH8"/>
<evidence type="ECO:0000313" key="2">
    <source>
        <dbReference type="EMBL" id="KAK9686857.1"/>
    </source>
</evidence>
<sequence>MCSKEQLNEIMDKIHMGLPKCNIKLPAWDNLTSALPRLHIPVMPAVRNRRGWCGCLQDDEPPEITYCVVENTGTLTLQALTPTQPMPPQDELDSKFAELVTLQKENQELQSTAKLAQSELDIALGAHESQKQVLLTLNQQLVSRIQELATIHDEITTALQT</sequence>
<feature type="coiled-coil region" evidence="1">
    <location>
        <begin position="92"/>
        <end position="119"/>
    </location>
</feature>
<organism evidence="2 3">
    <name type="scientific">Popillia japonica</name>
    <name type="common">Japanese beetle</name>
    <dbReference type="NCBI Taxonomy" id="7064"/>
    <lineage>
        <taxon>Eukaryota</taxon>
        <taxon>Metazoa</taxon>
        <taxon>Ecdysozoa</taxon>
        <taxon>Arthropoda</taxon>
        <taxon>Hexapoda</taxon>
        <taxon>Insecta</taxon>
        <taxon>Pterygota</taxon>
        <taxon>Neoptera</taxon>
        <taxon>Endopterygota</taxon>
        <taxon>Coleoptera</taxon>
        <taxon>Polyphaga</taxon>
        <taxon>Scarabaeiformia</taxon>
        <taxon>Scarabaeidae</taxon>
        <taxon>Rutelinae</taxon>
        <taxon>Popillia</taxon>
    </lineage>
</organism>
<dbReference type="EMBL" id="JASPKY010000681">
    <property type="protein sequence ID" value="KAK9686857.1"/>
    <property type="molecule type" value="Genomic_DNA"/>
</dbReference>
<keyword evidence="3" id="KW-1185">Reference proteome</keyword>
<dbReference type="Proteomes" id="UP001458880">
    <property type="component" value="Unassembled WGS sequence"/>
</dbReference>
<evidence type="ECO:0000313" key="3">
    <source>
        <dbReference type="Proteomes" id="UP001458880"/>
    </source>
</evidence>
<accession>A0AAW1IBH8</accession>
<reference evidence="2 3" key="1">
    <citation type="journal article" date="2024" name="BMC Genomics">
        <title>De novo assembly and annotation of Popillia japonica's genome with initial clues to its potential as an invasive pest.</title>
        <authorList>
            <person name="Cucini C."/>
            <person name="Boschi S."/>
            <person name="Funari R."/>
            <person name="Cardaioli E."/>
            <person name="Iannotti N."/>
            <person name="Marturano G."/>
            <person name="Paoli F."/>
            <person name="Bruttini M."/>
            <person name="Carapelli A."/>
            <person name="Frati F."/>
            <person name="Nardi F."/>
        </authorList>
    </citation>
    <scope>NUCLEOTIDE SEQUENCE [LARGE SCALE GENOMIC DNA]</scope>
    <source>
        <strain evidence="2">DMR45628</strain>
    </source>
</reference>
<name>A0AAW1IBH8_POPJA</name>
<protein>
    <submittedName>
        <fullName evidence="2">Uncharacterized protein</fullName>
    </submittedName>
</protein>
<comment type="caution">
    <text evidence="2">The sequence shown here is derived from an EMBL/GenBank/DDBJ whole genome shotgun (WGS) entry which is preliminary data.</text>
</comment>
<proteinExistence type="predicted"/>
<evidence type="ECO:0000256" key="1">
    <source>
        <dbReference type="SAM" id="Coils"/>
    </source>
</evidence>
<keyword evidence="1" id="KW-0175">Coiled coil</keyword>